<evidence type="ECO:0000313" key="4">
    <source>
        <dbReference type="Proteomes" id="UP001596368"/>
    </source>
</evidence>
<accession>A0ABD5XRL0</accession>
<evidence type="ECO:0000313" key="3">
    <source>
        <dbReference type="EMBL" id="MFC7137775.1"/>
    </source>
</evidence>
<dbReference type="SMART" id="SM00091">
    <property type="entry name" value="PAS"/>
    <property type="match status" value="1"/>
</dbReference>
<name>A0ABD5XRL0_9EURY</name>
<dbReference type="Pfam" id="PF08448">
    <property type="entry name" value="PAS_4"/>
    <property type="match status" value="1"/>
</dbReference>
<feature type="domain" description="PAS" evidence="2">
    <location>
        <begin position="39"/>
        <end position="113"/>
    </location>
</feature>
<dbReference type="AlphaFoldDB" id="A0ABD5XRL0"/>
<dbReference type="SUPFAM" id="SSF55785">
    <property type="entry name" value="PYP-like sensor domain (PAS domain)"/>
    <property type="match status" value="1"/>
</dbReference>
<organism evidence="3 4">
    <name type="scientific">Halobaculum litoreum</name>
    <dbReference type="NCBI Taxonomy" id="3031998"/>
    <lineage>
        <taxon>Archaea</taxon>
        <taxon>Methanobacteriati</taxon>
        <taxon>Methanobacteriota</taxon>
        <taxon>Stenosarchaea group</taxon>
        <taxon>Halobacteria</taxon>
        <taxon>Halobacteriales</taxon>
        <taxon>Haloferacaceae</taxon>
        <taxon>Halobaculum</taxon>
    </lineage>
</organism>
<dbReference type="InterPro" id="IPR000014">
    <property type="entry name" value="PAS"/>
</dbReference>
<evidence type="ECO:0000259" key="2">
    <source>
        <dbReference type="PROSITE" id="PS50112"/>
    </source>
</evidence>
<sequence>MTPDHPEHADDRTYQRTIEGTEPDEQKDRDRLRRERDEWRNLFTQLVEEFPEPILAVDDERVLRHFNGAAEEQYGRSQAEAIGTTGYEFFGTEGKSEILAETVARTGEAVREEEYRKVPTPDGDMWVRAIAVPMETLDGEVIGSVEMTPVVTDLVRQRERMTAAQRTVSEEVRAALQRLRGPPRASPTAGPQRRDRERPAREHGGGRRRRRRPEREHRGDRRDRTRGRDDQRTRGGTRPRRAVRGAGGDRRDGVRRRGRRRDGERRHGAARAHRGDQRDR</sequence>
<dbReference type="EMBL" id="JBHSZG010000002">
    <property type="protein sequence ID" value="MFC7137775.1"/>
    <property type="molecule type" value="Genomic_DNA"/>
</dbReference>
<dbReference type="Gene3D" id="3.30.450.20">
    <property type="entry name" value="PAS domain"/>
    <property type="match status" value="1"/>
</dbReference>
<feature type="compositionally biased region" description="Basic and acidic residues" evidence="1">
    <location>
        <begin position="213"/>
        <end position="233"/>
    </location>
</feature>
<reference evidence="3 4" key="1">
    <citation type="journal article" date="2019" name="Int. J. Syst. Evol. Microbiol.">
        <title>The Global Catalogue of Microorganisms (GCM) 10K type strain sequencing project: providing services to taxonomists for standard genome sequencing and annotation.</title>
        <authorList>
            <consortium name="The Broad Institute Genomics Platform"/>
            <consortium name="The Broad Institute Genome Sequencing Center for Infectious Disease"/>
            <person name="Wu L."/>
            <person name="Ma J."/>
        </authorList>
    </citation>
    <scope>NUCLEOTIDE SEQUENCE [LARGE SCALE GENOMIC DNA]</scope>
    <source>
        <strain evidence="3 4">DT92</strain>
    </source>
</reference>
<keyword evidence="4" id="KW-1185">Reference proteome</keyword>
<dbReference type="GeneID" id="81123547"/>
<dbReference type="CDD" id="cd00130">
    <property type="entry name" value="PAS"/>
    <property type="match status" value="1"/>
</dbReference>
<gene>
    <name evidence="3" type="ORF">ACFQRB_17520</name>
</gene>
<feature type="compositionally biased region" description="Basic and acidic residues" evidence="1">
    <location>
        <begin position="1"/>
        <end position="14"/>
    </location>
</feature>
<dbReference type="NCBIfam" id="TIGR00229">
    <property type="entry name" value="sensory_box"/>
    <property type="match status" value="1"/>
</dbReference>
<dbReference type="RefSeq" id="WP_284014785.1">
    <property type="nucleotide sequence ID" value="NZ_CP126157.1"/>
</dbReference>
<feature type="region of interest" description="Disordered" evidence="1">
    <location>
        <begin position="175"/>
        <end position="280"/>
    </location>
</feature>
<dbReference type="InterPro" id="IPR035965">
    <property type="entry name" value="PAS-like_dom_sf"/>
</dbReference>
<feature type="region of interest" description="Disordered" evidence="1">
    <location>
        <begin position="1"/>
        <end position="32"/>
    </location>
</feature>
<dbReference type="PROSITE" id="PS50112">
    <property type="entry name" value="PAS"/>
    <property type="match status" value="1"/>
</dbReference>
<protein>
    <submittedName>
        <fullName evidence="3">PAS domain-containing protein</fullName>
    </submittedName>
</protein>
<feature type="compositionally biased region" description="Basic and acidic residues" evidence="1">
    <location>
        <begin position="261"/>
        <end position="280"/>
    </location>
</feature>
<proteinExistence type="predicted"/>
<dbReference type="Proteomes" id="UP001596368">
    <property type="component" value="Unassembled WGS sequence"/>
</dbReference>
<feature type="compositionally biased region" description="Basic and acidic residues" evidence="1">
    <location>
        <begin position="192"/>
        <end position="205"/>
    </location>
</feature>
<comment type="caution">
    <text evidence="3">The sequence shown here is derived from an EMBL/GenBank/DDBJ whole genome shotgun (WGS) entry which is preliminary data.</text>
</comment>
<dbReference type="InterPro" id="IPR013656">
    <property type="entry name" value="PAS_4"/>
</dbReference>
<evidence type="ECO:0000256" key="1">
    <source>
        <dbReference type="SAM" id="MobiDB-lite"/>
    </source>
</evidence>